<comment type="caution">
    <text evidence="1">The sequence shown here is derived from an EMBL/GenBank/DDBJ whole genome shotgun (WGS) entry which is preliminary data.</text>
</comment>
<dbReference type="EMBL" id="CAJOBC010098873">
    <property type="protein sequence ID" value="CAF4457145.1"/>
    <property type="molecule type" value="Genomic_DNA"/>
</dbReference>
<dbReference type="AlphaFoldDB" id="A0A815ZNF6"/>
<sequence length="231" mass="26952">DISLSIGDSHVFKYISTKEWIDNSDFDSDTINLENTTTTITLPSSEQEPRREIFIENKEILQGCEVISDCEIISNKECFDDELSENQQQPTSQPTAFTVVIPPPSSPRTSLLFNGYNSKAYKTVVEEVQHHYHRKNKGQQEKKFEYEIQDSEQSDLPLYESRWCQKTLTHSNDNRNTDQFELVWHAESRRNAQQWINYDDEQNQVKFLTADIIFDQLLQEMLNSCINTIKG</sequence>
<organism evidence="1 3">
    <name type="scientific">Didymodactylos carnosus</name>
    <dbReference type="NCBI Taxonomy" id="1234261"/>
    <lineage>
        <taxon>Eukaryota</taxon>
        <taxon>Metazoa</taxon>
        <taxon>Spiralia</taxon>
        <taxon>Gnathifera</taxon>
        <taxon>Rotifera</taxon>
        <taxon>Eurotatoria</taxon>
        <taxon>Bdelloidea</taxon>
        <taxon>Philodinida</taxon>
        <taxon>Philodinidae</taxon>
        <taxon>Didymodactylos</taxon>
    </lineage>
</organism>
<accession>A0A815ZNF6</accession>
<keyword evidence="3" id="KW-1185">Reference proteome</keyword>
<dbReference type="OrthoDB" id="306254at2759"/>
<name>A0A815ZNF6_9BILA</name>
<evidence type="ECO:0000313" key="1">
    <source>
        <dbReference type="EMBL" id="CAF1587016.1"/>
    </source>
</evidence>
<proteinExistence type="predicted"/>
<evidence type="ECO:0000313" key="2">
    <source>
        <dbReference type="EMBL" id="CAF4457145.1"/>
    </source>
</evidence>
<feature type="non-terminal residue" evidence="1">
    <location>
        <position position="1"/>
    </location>
</feature>
<feature type="non-terminal residue" evidence="1">
    <location>
        <position position="231"/>
    </location>
</feature>
<protein>
    <submittedName>
        <fullName evidence="1">Uncharacterized protein</fullName>
    </submittedName>
</protein>
<dbReference type="Proteomes" id="UP000681722">
    <property type="component" value="Unassembled WGS sequence"/>
</dbReference>
<dbReference type="EMBL" id="CAJNOQ010032805">
    <property type="protein sequence ID" value="CAF1587016.1"/>
    <property type="molecule type" value="Genomic_DNA"/>
</dbReference>
<evidence type="ECO:0000313" key="3">
    <source>
        <dbReference type="Proteomes" id="UP000663829"/>
    </source>
</evidence>
<dbReference type="Proteomes" id="UP000663829">
    <property type="component" value="Unassembled WGS sequence"/>
</dbReference>
<gene>
    <name evidence="1" type="ORF">GPM918_LOCUS41487</name>
    <name evidence="2" type="ORF">SRO942_LOCUS42544</name>
</gene>
<reference evidence="1" key="1">
    <citation type="submission" date="2021-02" db="EMBL/GenBank/DDBJ databases">
        <authorList>
            <person name="Nowell W R."/>
        </authorList>
    </citation>
    <scope>NUCLEOTIDE SEQUENCE</scope>
</reference>